<evidence type="ECO:0000313" key="2">
    <source>
        <dbReference type="Proteomes" id="UP000255207"/>
    </source>
</evidence>
<proteinExistence type="predicted"/>
<dbReference type="OrthoDB" id="8153974at2"/>
<dbReference type="EMBL" id="QQTP01000002">
    <property type="protein sequence ID" value="RDJ28152.1"/>
    <property type="molecule type" value="Genomic_DNA"/>
</dbReference>
<sequence>MAENTHPSDESHLTRIEPDDRLVVLARTIQARGPGSETALKDRAVNWARYGETCLGQALYRHRSIFQSASEAPVWSHLELSYFRDVVPADAIHDLVVKQQPAETHLLRAEILLTTPSAFVMPRDWHGSADRPEWQASLEYIDVRQPYLAEYRDIMRKYIGPAAAKLVRAGKIGTFRTMETAAVLYRDPSLNIDWNQIHLCEVAPDGFKGFGEEFDAALREISPDGGFAGVFAGLDRMRTIPRWTFNDPVVEADVAVGQIGSAEPLLG</sequence>
<protein>
    <recommendedName>
        <fullName evidence="3">EthD domain-containing protein</fullName>
    </recommendedName>
</protein>
<accession>A0A370LA27</accession>
<reference evidence="2" key="1">
    <citation type="submission" date="2018-07" db="EMBL/GenBank/DDBJ databases">
        <authorList>
            <person name="Safronova V.I."/>
            <person name="Chirak E.R."/>
            <person name="Sazanova A.L."/>
        </authorList>
    </citation>
    <scope>NUCLEOTIDE SEQUENCE [LARGE SCALE GENOMIC DNA]</scope>
    <source>
        <strain evidence="2">RCAM04685</strain>
    </source>
</reference>
<keyword evidence="2" id="KW-1185">Reference proteome</keyword>
<dbReference type="Proteomes" id="UP000255207">
    <property type="component" value="Unassembled WGS sequence"/>
</dbReference>
<evidence type="ECO:0000313" key="1">
    <source>
        <dbReference type="EMBL" id="RDJ28152.1"/>
    </source>
</evidence>
<comment type="caution">
    <text evidence="1">The sequence shown here is derived from an EMBL/GenBank/DDBJ whole genome shotgun (WGS) entry which is preliminary data.</text>
</comment>
<organism evidence="1 2">
    <name type="scientific">Bosea caraganae</name>
    <dbReference type="NCBI Taxonomy" id="2763117"/>
    <lineage>
        <taxon>Bacteria</taxon>
        <taxon>Pseudomonadati</taxon>
        <taxon>Pseudomonadota</taxon>
        <taxon>Alphaproteobacteria</taxon>
        <taxon>Hyphomicrobiales</taxon>
        <taxon>Boseaceae</taxon>
        <taxon>Bosea</taxon>
    </lineage>
</organism>
<dbReference type="RefSeq" id="WP_114828277.1">
    <property type="nucleotide sequence ID" value="NZ_QQTO01000037.1"/>
</dbReference>
<dbReference type="AlphaFoldDB" id="A0A370LA27"/>
<name>A0A370LA27_9HYPH</name>
<gene>
    <name evidence="1" type="ORF">DWE98_06050</name>
</gene>
<evidence type="ECO:0008006" key="3">
    <source>
        <dbReference type="Google" id="ProtNLM"/>
    </source>
</evidence>